<dbReference type="InterPro" id="IPR002941">
    <property type="entry name" value="DNA_methylase_N4/N6"/>
</dbReference>
<dbReference type="Proteomes" id="UP001428290">
    <property type="component" value="Unassembled WGS sequence"/>
</dbReference>
<evidence type="ECO:0000256" key="2">
    <source>
        <dbReference type="ARBA" id="ARBA00022679"/>
    </source>
</evidence>
<comment type="caution">
    <text evidence="5">The sequence shown here is derived from an EMBL/GenBank/DDBJ whole genome shotgun (WGS) entry which is preliminary data.</text>
</comment>
<evidence type="ECO:0000259" key="4">
    <source>
        <dbReference type="Pfam" id="PF01555"/>
    </source>
</evidence>
<name>A0ABP9WTW5_9CHLR</name>
<evidence type="ECO:0000256" key="3">
    <source>
        <dbReference type="RuleBase" id="RU362026"/>
    </source>
</evidence>
<dbReference type="Gene3D" id="3.40.50.150">
    <property type="entry name" value="Vaccinia Virus protein VP39"/>
    <property type="match status" value="2"/>
</dbReference>
<feature type="domain" description="DNA methylase N-4/N-6" evidence="4">
    <location>
        <begin position="230"/>
        <end position="357"/>
    </location>
</feature>
<keyword evidence="1" id="KW-0489">Methyltransferase</keyword>
<dbReference type="CDD" id="cd02440">
    <property type="entry name" value="AdoMet_MTases"/>
    <property type="match status" value="1"/>
</dbReference>
<evidence type="ECO:0000256" key="1">
    <source>
        <dbReference type="ARBA" id="ARBA00022603"/>
    </source>
</evidence>
<feature type="domain" description="DNA methylase N-4/N-6" evidence="4">
    <location>
        <begin position="109"/>
        <end position="192"/>
    </location>
</feature>
<protein>
    <recommendedName>
        <fullName evidence="3">Methyltransferase</fullName>
        <ecNumber evidence="3">2.1.1.-</ecNumber>
    </recommendedName>
</protein>
<dbReference type="Pfam" id="PF01555">
    <property type="entry name" value="N6_N4_Mtase"/>
    <property type="match status" value="2"/>
</dbReference>
<reference evidence="5 6" key="1">
    <citation type="submission" date="2024-02" db="EMBL/GenBank/DDBJ databases">
        <title>Herpetosiphon gulosus NBRC 112829.</title>
        <authorList>
            <person name="Ichikawa N."/>
            <person name="Katano-Makiyama Y."/>
            <person name="Hidaka K."/>
        </authorList>
    </citation>
    <scope>NUCLEOTIDE SEQUENCE [LARGE SCALE GENOMIC DNA]</scope>
    <source>
        <strain evidence="5 6">NBRC 112829</strain>
    </source>
</reference>
<comment type="similarity">
    <text evidence="3">Belongs to the N(4)/N(6)-methyltransferase family.</text>
</comment>
<dbReference type="InterPro" id="IPR029063">
    <property type="entry name" value="SAM-dependent_MTases_sf"/>
</dbReference>
<proteinExistence type="inferred from homology"/>
<dbReference type="EMBL" id="BAABRU010000001">
    <property type="protein sequence ID" value="GAA5526632.1"/>
    <property type="molecule type" value="Genomic_DNA"/>
</dbReference>
<dbReference type="InterPro" id="IPR001091">
    <property type="entry name" value="RM_Methyltransferase"/>
</dbReference>
<dbReference type="PRINTS" id="PR00508">
    <property type="entry name" value="S21N4MTFRASE"/>
</dbReference>
<dbReference type="EC" id="2.1.1.-" evidence="3"/>
<accession>A0ABP9WTW5</accession>
<keyword evidence="6" id="KW-1185">Reference proteome</keyword>
<dbReference type="SUPFAM" id="SSF53335">
    <property type="entry name" value="S-adenosyl-L-methionine-dependent methyltransferases"/>
    <property type="match status" value="2"/>
</dbReference>
<organism evidence="5 6">
    <name type="scientific">Herpetosiphon gulosus</name>
    <dbReference type="NCBI Taxonomy" id="1973496"/>
    <lineage>
        <taxon>Bacteria</taxon>
        <taxon>Bacillati</taxon>
        <taxon>Chloroflexota</taxon>
        <taxon>Chloroflexia</taxon>
        <taxon>Herpetosiphonales</taxon>
        <taxon>Herpetosiphonaceae</taxon>
        <taxon>Herpetosiphon</taxon>
    </lineage>
</organism>
<keyword evidence="2" id="KW-0808">Transferase</keyword>
<gene>
    <name evidence="5" type="ORF">Hgul01_00406</name>
</gene>
<evidence type="ECO:0000313" key="5">
    <source>
        <dbReference type="EMBL" id="GAA5526632.1"/>
    </source>
</evidence>
<evidence type="ECO:0000313" key="6">
    <source>
        <dbReference type="Proteomes" id="UP001428290"/>
    </source>
</evidence>
<sequence length="357" mass="40921">MGDCMDRLLWFRKPRLLNLLAGWRDLTALVALRASILATTSHLADYADGVADQAESIAFDYAFLLGELQQISEAQTLERAHYYIDRLARSIATVRTTAINDINLNRWKEYDDINTDSLWMIDRRDGSGVHSAGYWGNFVPQIPNQLMRRYTKQGDWVIDTFAGSGTSLIEGQRLGRNVLGVELQPHMVEYANQAVEREPNPLAIVARSVHGDCTTINWQSVLADYGQRYVQLAIMHPPYFDIINFSDDERDLSNAPSVEDFLDQMAAAVAQVKPVLQRGRHLAVIIGDKYMHGEWVALGFRTMEVVQQQGFQLKSIIVKNFEETTGKRHQKELWRYRALVGGFYIFKHEYIFLFRKK</sequence>